<keyword evidence="2" id="KW-1185">Reference proteome</keyword>
<gene>
    <name evidence="1" type="ORF">OJAV_G00232170</name>
</gene>
<evidence type="ECO:0000313" key="1">
    <source>
        <dbReference type="EMBL" id="RVE56032.1"/>
    </source>
</evidence>
<evidence type="ECO:0000313" key="2">
    <source>
        <dbReference type="Proteomes" id="UP000283210"/>
    </source>
</evidence>
<dbReference type="AlphaFoldDB" id="A0A437BZX6"/>
<accession>A0A437BZX6</accession>
<protein>
    <submittedName>
        <fullName evidence="1">Uncharacterized protein</fullName>
    </submittedName>
</protein>
<reference evidence="1 2" key="1">
    <citation type="submission" date="2018-11" db="EMBL/GenBank/DDBJ databases">
        <authorList>
            <person name="Lopez-Roques C."/>
            <person name="Donnadieu C."/>
            <person name="Bouchez O."/>
            <person name="Klopp C."/>
            <person name="Cabau C."/>
            <person name="Zahm M."/>
        </authorList>
    </citation>
    <scope>NUCLEOTIDE SEQUENCE [LARGE SCALE GENOMIC DNA]</scope>
    <source>
        <strain evidence="1">RS831</strain>
        <tissue evidence="1">Whole body</tissue>
    </source>
</reference>
<organism evidence="1 2">
    <name type="scientific">Oryzias javanicus</name>
    <name type="common">Javanese ricefish</name>
    <name type="synonym">Aplocheilus javanicus</name>
    <dbReference type="NCBI Taxonomy" id="123683"/>
    <lineage>
        <taxon>Eukaryota</taxon>
        <taxon>Metazoa</taxon>
        <taxon>Chordata</taxon>
        <taxon>Craniata</taxon>
        <taxon>Vertebrata</taxon>
        <taxon>Euteleostomi</taxon>
        <taxon>Actinopterygii</taxon>
        <taxon>Neopterygii</taxon>
        <taxon>Teleostei</taxon>
        <taxon>Neoteleostei</taxon>
        <taxon>Acanthomorphata</taxon>
        <taxon>Ovalentaria</taxon>
        <taxon>Atherinomorphae</taxon>
        <taxon>Beloniformes</taxon>
        <taxon>Adrianichthyidae</taxon>
        <taxon>Oryziinae</taxon>
        <taxon>Oryzias</taxon>
    </lineage>
</organism>
<proteinExistence type="predicted"/>
<name>A0A437BZX6_ORYJA</name>
<dbReference type="EMBL" id="CM012460">
    <property type="protein sequence ID" value="RVE56032.1"/>
    <property type="molecule type" value="Genomic_DNA"/>
</dbReference>
<sequence length="101" mass="11456">MFLFLFNMRHLVAKGCGTTYIKKVPPGLIFKCAHHLLGAHILPEARCRRHIKLSEGKKEISSQTVISPSWMPAHEFSRVVKTNKPCIKNHRAHASSSRVLQ</sequence>
<dbReference type="Proteomes" id="UP000283210">
    <property type="component" value="Chromosome 24"/>
</dbReference>
<reference evidence="1 2" key="2">
    <citation type="submission" date="2019-01" db="EMBL/GenBank/DDBJ databases">
        <title>A chromosome length genome reference of the Java medaka (oryzias javanicus).</title>
        <authorList>
            <person name="Herpin A."/>
            <person name="Takehana Y."/>
            <person name="Naruse K."/>
            <person name="Ansai S."/>
            <person name="Kawaguchi M."/>
        </authorList>
    </citation>
    <scope>NUCLEOTIDE SEQUENCE [LARGE SCALE GENOMIC DNA]</scope>
    <source>
        <strain evidence="1">RS831</strain>
        <tissue evidence="1">Whole body</tissue>
    </source>
</reference>